<feature type="compositionally biased region" description="Basic and acidic residues" evidence="1">
    <location>
        <begin position="273"/>
        <end position="285"/>
    </location>
</feature>
<feature type="transmembrane region" description="Helical" evidence="2">
    <location>
        <begin position="293"/>
        <end position="311"/>
    </location>
</feature>
<dbReference type="Proteomes" id="UP000025756">
    <property type="component" value="Unassembled WGS sequence"/>
</dbReference>
<feature type="compositionally biased region" description="Polar residues" evidence="1">
    <location>
        <begin position="319"/>
        <end position="338"/>
    </location>
</feature>
<dbReference type="SUPFAM" id="SSF56112">
    <property type="entry name" value="Protein kinase-like (PK-like)"/>
    <property type="match status" value="1"/>
</dbReference>
<comment type="caution">
    <text evidence="3">The sequence shown here is derived from an EMBL/GenBank/DDBJ whole genome shotgun (WGS) entry which is preliminary data.</text>
</comment>
<gene>
    <name evidence="3" type="ORF">L490_4867</name>
</gene>
<keyword evidence="2" id="KW-0472">Membrane</keyword>
<dbReference type="Gene3D" id="1.10.510.10">
    <property type="entry name" value="Transferase(Phosphotransferase) domain 1"/>
    <property type="match status" value="1"/>
</dbReference>
<reference evidence="3 4" key="1">
    <citation type="submission" date="2014-03" db="EMBL/GenBank/DDBJ databases">
        <title>Genome sequence of Bordetella bronchiseptica.</title>
        <authorList>
            <person name="Harvill E."/>
            <person name="Goodfield L.L."/>
            <person name="Ivanov Y.V."/>
            <person name="Meyer J.A."/>
            <person name="Muse S.J."/>
            <person name="Jacobs N."/>
            <person name="Bendor L."/>
            <person name="Smallridge W.E."/>
            <person name="Brinkac L.M."/>
            <person name="Sanka R."/>
            <person name="Kim M."/>
            <person name="Losada L."/>
        </authorList>
    </citation>
    <scope>NUCLEOTIDE SEQUENCE [LARGE SCALE GENOMIC DNA]</scope>
    <source>
        <strain evidence="3 4">00-P-2796</strain>
    </source>
</reference>
<feature type="region of interest" description="Disordered" evidence="1">
    <location>
        <begin position="319"/>
        <end position="407"/>
    </location>
</feature>
<dbReference type="InterPro" id="IPR011009">
    <property type="entry name" value="Kinase-like_dom_sf"/>
</dbReference>
<organism evidence="3 4">
    <name type="scientific">Bordetella bronchiseptica 00-P-2796</name>
    <dbReference type="NCBI Taxonomy" id="1331199"/>
    <lineage>
        <taxon>Bacteria</taxon>
        <taxon>Pseudomonadati</taxon>
        <taxon>Pseudomonadota</taxon>
        <taxon>Betaproteobacteria</taxon>
        <taxon>Burkholderiales</taxon>
        <taxon>Alcaligenaceae</taxon>
        <taxon>Bordetella</taxon>
    </lineage>
</organism>
<keyword evidence="2" id="KW-1133">Transmembrane helix</keyword>
<evidence type="ECO:0000256" key="1">
    <source>
        <dbReference type="SAM" id="MobiDB-lite"/>
    </source>
</evidence>
<evidence type="ECO:0000313" key="4">
    <source>
        <dbReference type="Proteomes" id="UP000025756"/>
    </source>
</evidence>
<keyword evidence="4" id="KW-1185">Reference proteome</keyword>
<accession>A0ABR4RGG4</accession>
<name>A0ABR4RGG4_BORBO</name>
<sequence length="476" mass="50272">MRRGHIRKIRPSSLDNIHKAARKDGCALRSASRRQHVCRNVRIAALSASQAQYPVIAAVFCFCYRTMPLSAASQHPRSPFAGAAPLAHRPLSAIAATAAGGVPQARIKRLLGELVPQLASVHEQGHICGDITVDSVGLDESGRAHLLALNGAAQGEAALPAPGYAPFELYVEDPAWPRGPWTDIYALSAVAHSLITGRRPPAAPERSVNDGYQPLAQRDLPKYDNDFLRAIDAGLAVRPQARPHTLEAFVDSLKFPEPEPPAEAMAPLPSEPPPRDEVRDEEPVRQRPAVRSILFAILLALATLGVAVYWWQRLTGTPSGVITSSERVTTPGATATPSDSREAEPPAAGAAPPQGGDAGSADTSGAAPPAQAQAGPDAAPAPDVAPEGAATDAQAESEAAATPAPAAARVTVRINVQPWGEIWINGVRRGVSPPMKELRLAPGRYSVVVRNADLPPYRATLEVKAGQPARITHVFQ</sequence>
<dbReference type="EMBL" id="JGWH01000087">
    <property type="protein sequence ID" value="KCV35322.1"/>
    <property type="molecule type" value="Genomic_DNA"/>
</dbReference>
<evidence type="ECO:0000313" key="3">
    <source>
        <dbReference type="EMBL" id="KCV35322.1"/>
    </source>
</evidence>
<evidence type="ECO:0000256" key="2">
    <source>
        <dbReference type="SAM" id="Phobius"/>
    </source>
</evidence>
<feature type="compositionally biased region" description="Low complexity" evidence="1">
    <location>
        <begin position="345"/>
        <end position="407"/>
    </location>
</feature>
<protein>
    <submittedName>
        <fullName evidence="3">N-acetyltransferase YedL</fullName>
    </submittedName>
</protein>
<feature type="region of interest" description="Disordered" evidence="1">
    <location>
        <begin position="255"/>
        <end position="286"/>
    </location>
</feature>
<keyword evidence="2" id="KW-0812">Transmembrane</keyword>
<proteinExistence type="predicted"/>